<feature type="transmembrane region" description="Helical" evidence="2">
    <location>
        <begin position="32"/>
        <end position="58"/>
    </location>
</feature>
<evidence type="ECO:0000256" key="2">
    <source>
        <dbReference type="SAM" id="Phobius"/>
    </source>
</evidence>
<dbReference type="RefSeq" id="WP_091671592.1">
    <property type="nucleotide sequence ID" value="NZ_FOKG01000003.1"/>
</dbReference>
<feature type="transmembrane region" description="Helical" evidence="2">
    <location>
        <begin position="78"/>
        <end position="104"/>
    </location>
</feature>
<keyword evidence="2" id="KW-0812">Transmembrane</keyword>
<evidence type="ECO:0000256" key="1">
    <source>
        <dbReference type="SAM" id="MobiDB-lite"/>
    </source>
</evidence>
<dbReference type="Proteomes" id="UP000243799">
    <property type="component" value="Unassembled WGS sequence"/>
</dbReference>
<dbReference type="AlphaFoldDB" id="A0A1I0XDW4"/>
<reference evidence="4" key="1">
    <citation type="submission" date="2016-10" db="EMBL/GenBank/DDBJ databases">
        <authorList>
            <person name="Varghese N."/>
            <person name="Submissions S."/>
        </authorList>
    </citation>
    <scope>NUCLEOTIDE SEQUENCE [LARGE SCALE GENOMIC DNA]</scope>
    <source>
        <strain evidence="4">CGMCC 4.3568</strain>
    </source>
</reference>
<dbReference type="STRING" id="490629.SAMN05216266_103140"/>
<feature type="region of interest" description="Disordered" evidence="1">
    <location>
        <begin position="1"/>
        <end position="24"/>
    </location>
</feature>
<dbReference type="OrthoDB" id="3638706at2"/>
<sequence>MTEVAAETAGSPAWPAEPPPPSERLHQPWRALVALVELGLAAVAFWTATLCWSNVVLPVVLRLSDGTELTSTRFEGDWAAGAIGLGALACLLVVDAVRQLLLAVRTRRRSSRKHRKSNAAG</sequence>
<dbReference type="EMBL" id="FOKG01000003">
    <property type="protein sequence ID" value="SFA99259.1"/>
    <property type="molecule type" value="Genomic_DNA"/>
</dbReference>
<evidence type="ECO:0000313" key="4">
    <source>
        <dbReference type="Proteomes" id="UP000243799"/>
    </source>
</evidence>
<keyword evidence="4" id="KW-1185">Reference proteome</keyword>
<gene>
    <name evidence="3" type="ORF">SAMN05216266_103140</name>
</gene>
<keyword evidence="2" id="KW-1133">Transmembrane helix</keyword>
<organism evidence="3 4">
    <name type="scientific">Amycolatopsis marina</name>
    <dbReference type="NCBI Taxonomy" id="490629"/>
    <lineage>
        <taxon>Bacteria</taxon>
        <taxon>Bacillati</taxon>
        <taxon>Actinomycetota</taxon>
        <taxon>Actinomycetes</taxon>
        <taxon>Pseudonocardiales</taxon>
        <taxon>Pseudonocardiaceae</taxon>
        <taxon>Amycolatopsis</taxon>
    </lineage>
</organism>
<evidence type="ECO:0000313" key="3">
    <source>
        <dbReference type="EMBL" id="SFA99259.1"/>
    </source>
</evidence>
<accession>A0A1I0XDW4</accession>
<keyword evidence="2" id="KW-0472">Membrane</keyword>
<proteinExistence type="predicted"/>
<protein>
    <submittedName>
        <fullName evidence="3">Uncharacterized protein</fullName>
    </submittedName>
</protein>
<name>A0A1I0XDW4_9PSEU</name>